<dbReference type="EMBL" id="CM047737">
    <property type="protein sequence ID" value="KAJ0048884.1"/>
    <property type="molecule type" value="Genomic_DNA"/>
</dbReference>
<keyword evidence="2" id="KW-1185">Reference proteome</keyword>
<protein>
    <submittedName>
        <fullName evidence="1">Uncharacterized protein</fullName>
    </submittedName>
</protein>
<evidence type="ECO:0000313" key="1">
    <source>
        <dbReference type="EMBL" id="KAJ0048884.1"/>
    </source>
</evidence>
<dbReference type="Proteomes" id="UP001163603">
    <property type="component" value="Chromosome 2"/>
</dbReference>
<comment type="caution">
    <text evidence="1">The sequence shown here is derived from an EMBL/GenBank/DDBJ whole genome shotgun (WGS) entry which is preliminary data.</text>
</comment>
<organism evidence="1 2">
    <name type="scientific">Pistacia integerrima</name>
    <dbReference type="NCBI Taxonomy" id="434235"/>
    <lineage>
        <taxon>Eukaryota</taxon>
        <taxon>Viridiplantae</taxon>
        <taxon>Streptophyta</taxon>
        <taxon>Embryophyta</taxon>
        <taxon>Tracheophyta</taxon>
        <taxon>Spermatophyta</taxon>
        <taxon>Magnoliopsida</taxon>
        <taxon>eudicotyledons</taxon>
        <taxon>Gunneridae</taxon>
        <taxon>Pentapetalae</taxon>
        <taxon>rosids</taxon>
        <taxon>malvids</taxon>
        <taxon>Sapindales</taxon>
        <taxon>Anacardiaceae</taxon>
        <taxon>Pistacia</taxon>
    </lineage>
</organism>
<evidence type="ECO:0000313" key="2">
    <source>
        <dbReference type="Proteomes" id="UP001163603"/>
    </source>
</evidence>
<gene>
    <name evidence="1" type="ORF">Pint_15947</name>
</gene>
<name>A0ACC0ZBU6_9ROSI</name>
<proteinExistence type="predicted"/>
<reference evidence="2" key="1">
    <citation type="journal article" date="2023" name="G3 (Bethesda)">
        <title>Genome assembly and association tests identify interacting loci associated with vigor, precocity, and sex in interspecific pistachio rootstocks.</title>
        <authorList>
            <person name="Palmer W."/>
            <person name="Jacygrad E."/>
            <person name="Sagayaradj S."/>
            <person name="Cavanaugh K."/>
            <person name="Han R."/>
            <person name="Bertier L."/>
            <person name="Beede B."/>
            <person name="Kafkas S."/>
            <person name="Golino D."/>
            <person name="Preece J."/>
            <person name="Michelmore R."/>
        </authorList>
    </citation>
    <scope>NUCLEOTIDE SEQUENCE [LARGE SCALE GENOMIC DNA]</scope>
</reference>
<sequence>MLETDGANNMEDNSSSQTENSSSDDPRLLESICNDDSLLNSLWMDEPPFVDGTSWNNQPPPQNISNMSLPPWEDNCSWLLDCQDFGIHDFGIDCFSDIEFNTLTTLEMGESKH</sequence>
<accession>A0ACC0ZBU6</accession>